<comment type="caution">
    <text evidence="1">The sequence shown here is derived from an EMBL/GenBank/DDBJ whole genome shotgun (WGS) entry which is preliminary data.</text>
</comment>
<evidence type="ECO:0000313" key="2">
    <source>
        <dbReference type="Proteomes" id="UP000789375"/>
    </source>
</evidence>
<gene>
    <name evidence="1" type="ORF">FMOSSE_LOCUS13765</name>
</gene>
<proteinExistence type="predicted"/>
<dbReference type="Proteomes" id="UP000789375">
    <property type="component" value="Unassembled WGS sequence"/>
</dbReference>
<keyword evidence="2" id="KW-1185">Reference proteome</keyword>
<accession>A0A9N9HPZ0</accession>
<organism evidence="1 2">
    <name type="scientific">Funneliformis mosseae</name>
    <name type="common">Endomycorrhizal fungus</name>
    <name type="synonym">Glomus mosseae</name>
    <dbReference type="NCBI Taxonomy" id="27381"/>
    <lineage>
        <taxon>Eukaryota</taxon>
        <taxon>Fungi</taxon>
        <taxon>Fungi incertae sedis</taxon>
        <taxon>Mucoromycota</taxon>
        <taxon>Glomeromycotina</taxon>
        <taxon>Glomeromycetes</taxon>
        <taxon>Glomerales</taxon>
        <taxon>Glomeraceae</taxon>
        <taxon>Funneliformis</taxon>
    </lineage>
</organism>
<reference evidence="1" key="1">
    <citation type="submission" date="2021-06" db="EMBL/GenBank/DDBJ databases">
        <authorList>
            <person name="Kallberg Y."/>
            <person name="Tangrot J."/>
            <person name="Rosling A."/>
        </authorList>
    </citation>
    <scope>NUCLEOTIDE SEQUENCE</scope>
    <source>
        <strain evidence="1">87-6 pot B 2015</strain>
    </source>
</reference>
<dbReference type="EMBL" id="CAJVPP010008776">
    <property type="protein sequence ID" value="CAG8699743.1"/>
    <property type="molecule type" value="Genomic_DNA"/>
</dbReference>
<name>A0A9N9HPZ0_FUNMO</name>
<feature type="non-terminal residue" evidence="1">
    <location>
        <position position="1"/>
    </location>
</feature>
<dbReference type="AlphaFoldDB" id="A0A9N9HPZ0"/>
<sequence length="41" mass="4454">GILKLAGIPKEARYDTTDLAACLDALLRAEKNKLLINVLIC</sequence>
<protein>
    <submittedName>
        <fullName evidence="1">7133_t:CDS:1</fullName>
    </submittedName>
</protein>
<evidence type="ECO:0000313" key="1">
    <source>
        <dbReference type="EMBL" id="CAG8699743.1"/>
    </source>
</evidence>